<protein>
    <recommendedName>
        <fullName evidence="1">Knr4/Smi1-like domain-containing protein</fullName>
    </recommendedName>
</protein>
<evidence type="ECO:0000259" key="1">
    <source>
        <dbReference type="SMART" id="SM00860"/>
    </source>
</evidence>
<dbReference type="SUPFAM" id="SSF160631">
    <property type="entry name" value="SMI1/KNR4-like"/>
    <property type="match status" value="1"/>
</dbReference>
<dbReference type="Proteomes" id="UP001501074">
    <property type="component" value="Unassembled WGS sequence"/>
</dbReference>
<sequence length="226" mass="24332">MTDILPPDAHVQDAWTALLDALARAGYAVDELARPGASPAQIGTAQETVGRTLPADLAGLYQLNDGQTNYADLADEDAGRERGRWVGPVFGDGWTFDPIGELADTWTHLENIRAHFKPGEMAQELDRAVTVRGDDPVMGVYSSPDWIPFASDGGGNFLAADLAPRPGGTVGQVIVIGRDEDLRRVIAPGIVELLRLCVERLGDLDPEQADPEELAEGVLLYDLEFS</sequence>
<dbReference type="PANTHER" id="PTHR47432">
    <property type="entry name" value="CELL WALL ASSEMBLY REGULATOR SMI1"/>
    <property type="match status" value="1"/>
</dbReference>
<dbReference type="InterPro" id="IPR051873">
    <property type="entry name" value="KNR4/SMI1_regulator"/>
</dbReference>
<keyword evidence="3" id="KW-1185">Reference proteome</keyword>
<organism evidence="2 3">
    <name type="scientific">Kineosporia mesophila</name>
    <dbReference type="NCBI Taxonomy" id="566012"/>
    <lineage>
        <taxon>Bacteria</taxon>
        <taxon>Bacillati</taxon>
        <taxon>Actinomycetota</taxon>
        <taxon>Actinomycetes</taxon>
        <taxon>Kineosporiales</taxon>
        <taxon>Kineosporiaceae</taxon>
        <taxon>Kineosporia</taxon>
    </lineage>
</organism>
<dbReference type="PANTHER" id="PTHR47432:SF1">
    <property type="entry name" value="CELL WALL ASSEMBLY REGULATOR SMI1"/>
    <property type="match status" value="1"/>
</dbReference>
<dbReference type="Pfam" id="PF09346">
    <property type="entry name" value="SMI1_KNR4"/>
    <property type="match status" value="1"/>
</dbReference>
<gene>
    <name evidence="2" type="ORF">GCM10022223_38310</name>
</gene>
<dbReference type="RefSeq" id="WP_231480741.1">
    <property type="nucleotide sequence ID" value="NZ_BAAAZO010000006.1"/>
</dbReference>
<comment type="caution">
    <text evidence="2">The sequence shown here is derived from an EMBL/GenBank/DDBJ whole genome shotgun (WGS) entry which is preliminary data.</text>
</comment>
<dbReference type="InterPro" id="IPR037883">
    <property type="entry name" value="Knr4/Smi1-like_sf"/>
</dbReference>
<dbReference type="InterPro" id="IPR018958">
    <property type="entry name" value="Knr4/Smi1-like_dom"/>
</dbReference>
<reference evidence="3" key="1">
    <citation type="journal article" date="2019" name="Int. J. Syst. Evol. Microbiol.">
        <title>The Global Catalogue of Microorganisms (GCM) 10K type strain sequencing project: providing services to taxonomists for standard genome sequencing and annotation.</title>
        <authorList>
            <consortium name="The Broad Institute Genomics Platform"/>
            <consortium name="The Broad Institute Genome Sequencing Center for Infectious Disease"/>
            <person name="Wu L."/>
            <person name="Ma J."/>
        </authorList>
    </citation>
    <scope>NUCLEOTIDE SEQUENCE [LARGE SCALE GENOMIC DNA]</scope>
    <source>
        <strain evidence="3">JCM 16902</strain>
    </source>
</reference>
<evidence type="ECO:0000313" key="3">
    <source>
        <dbReference type="Proteomes" id="UP001501074"/>
    </source>
</evidence>
<evidence type="ECO:0000313" key="2">
    <source>
        <dbReference type="EMBL" id="GAA3617941.1"/>
    </source>
</evidence>
<name>A0ABP6ZSP6_9ACTN</name>
<dbReference type="SMART" id="SM00860">
    <property type="entry name" value="SMI1_KNR4"/>
    <property type="match status" value="1"/>
</dbReference>
<feature type="domain" description="Knr4/Smi1-like" evidence="1">
    <location>
        <begin position="36"/>
        <end position="196"/>
    </location>
</feature>
<accession>A0ABP6ZSP6</accession>
<dbReference type="Gene3D" id="3.40.1580.10">
    <property type="entry name" value="SMI1/KNR4-like"/>
    <property type="match status" value="1"/>
</dbReference>
<dbReference type="EMBL" id="BAAAZO010000006">
    <property type="protein sequence ID" value="GAA3617941.1"/>
    <property type="molecule type" value="Genomic_DNA"/>
</dbReference>
<proteinExistence type="predicted"/>